<evidence type="ECO:0000256" key="3">
    <source>
        <dbReference type="ARBA" id="ARBA00022448"/>
    </source>
</evidence>
<organism evidence="8 9">
    <name type="scientific">Pectobacterium brasiliense</name>
    <dbReference type="NCBI Taxonomy" id="180957"/>
    <lineage>
        <taxon>Bacteria</taxon>
        <taxon>Pseudomonadati</taxon>
        <taxon>Pseudomonadota</taxon>
        <taxon>Gammaproteobacteria</taxon>
        <taxon>Enterobacterales</taxon>
        <taxon>Pectobacteriaceae</taxon>
        <taxon>Pectobacterium</taxon>
    </lineage>
</organism>
<dbReference type="STRING" id="180957.B5S52_16655"/>
<evidence type="ECO:0000256" key="5">
    <source>
        <dbReference type="ARBA" id="ARBA00022729"/>
    </source>
</evidence>
<evidence type="ECO:0000313" key="9">
    <source>
        <dbReference type="Proteomes" id="UP000029435"/>
    </source>
</evidence>
<dbReference type="OrthoDB" id="9793175at2"/>
<dbReference type="GO" id="GO:1901678">
    <property type="term" value="P:iron coordination entity transport"/>
    <property type="evidence" value="ECO:0007669"/>
    <property type="project" value="UniProtKB-ARBA"/>
</dbReference>
<evidence type="ECO:0000313" key="8">
    <source>
        <dbReference type="EMBL" id="KGA35777.1"/>
    </source>
</evidence>
<keyword evidence="5 6" id="KW-0732">Signal</keyword>
<dbReference type="Pfam" id="PF01497">
    <property type="entry name" value="Peripla_BP_2"/>
    <property type="match status" value="1"/>
</dbReference>
<dbReference type="RefSeq" id="WP_039312396.1">
    <property type="nucleotide sequence ID" value="NZ_CP084655.1"/>
</dbReference>
<feature type="signal peptide" evidence="6">
    <location>
        <begin position="1"/>
        <end position="23"/>
    </location>
</feature>
<comment type="caution">
    <text evidence="8">The sequence shown here is derived from an EMBL/GenBank/DDBJ whole genome shotgun (WGS) entry which is preliminary data.</text>
</comment>
<keyword evidence="4" id="KW-0408">Iron</keyword>
<dbReference type="GO" id="GO:0030288">
    <property type="term" value="C:outer membrane-bounded periplasmic space"/>
    <property type="evidence" value="ECO:0007669"/>
    <property type="project" value="TreeGrafter"/>
</dbReference>
<dbReference type="InterPro" id="IPR002491">
    <property type="entry name" value="ABC_transptr_periplasmic_BD"/>
</dbReference>
<dbReference type="PANTHER" id="PTHR30532">
    <property type="entry name" value="IRON III DICITRATE-BINDING PERIPLASMIC PROTEIN"/>
    <property type="match status" value="1"/>
</dbReference>
<dbReference type="PANTHER" id="PTHR30532:SF29">
    <property type="entry name" value="FE(3+) DICITRATE-BINDING PERIPLASMIC PROTEIN"/>
    <property type="match status" value="1"/>
</dbReference>
<name>A0A0M2F6I5_9GAMM</name>
<dbReference type="EMBL" id="JQOD01000001">
    <property type="protein sequence ID" value="KGA35777.1"/>
    <property type="molecule type" value="Genomic_DNA"/>
</dbReference>
<dbReference type="CDD" id="cd01146">
    <property type="entry name" value="FhuD"/>
    <property type="match status" value="1"/>
</dbReference>
<keyword evidence="4" id="KW-0406">Ion transport</keyword>
<dbReference type="SUPFAM" id="SSF53807">
    <property type="entry name" value="Helical backbone' metal receptor"/>
    <property type="match status" value="1"/>
</dbReference>
<gene>
    <name evidence="8" type="primary">fecB</name>
    <name evidence="8" type="ORF">KU74_04700</name>
</gene>
<reference evidence="8 9" key="1">
    <citation type="submission" date="2014-08" db="EMBL/GenBank/DDBJ databases">
        <title>Genome sequences of NCPPB Pectobacterium isolates.</title>
        <authorList>
            <person name="Glover R.H."/>
            <person name="Sapp M."/>
            <person name="Elphinstone J."/>
        </authorList>
    </citation>
    <scope>NUCLEOTIDE SEQUENCE [LARGE SCALE GENOMIC DNA]</scope>
    <source>
        <strain evidence="8 9">LMG 21372</strain>
    </source>
</reference>
<evidence type="ECO:0000256" key="1">
    <source>
        <dbReference type="ARBA" id="ARBA00004196"/>
    </source>
</evidence>
<evidence type="ECO:0000256" key="6">
    <source>
        <dbReference type="SAM" id="SignalP"/>
    </source>
</evidence>
<dbReference type="AlphaFoldDB" id="A0A0M2F6I5"/>
<feature type="chain" id="PRO_5005632176" evidence="6">
    <location>
        <begin position="24"/>
        <end position="304"/>
    </location>
</feature>
<evidence type="ECO:0000256" key="2">
    <source>
        <dbReference type="ARBA" id="ARBA00008814"/>
    </source>
</evidence>
<dbReference type="PROSITE" id="PS50983">
    <property type="entry name" value="FE_B12_PBP"/>
    <property type="match status" value="1"/>
</dbReference>
<comment type="similarity">
    <text evidence="2">Belongs to the bacterial solute-binding protein 8 family.</text>
</comment>
<protein>
    <submittedName>
        <fullName evidence="8">Iron-dicitrate transporter substrate-binding subunit</fullName>
    </submittedName>
</protein>
<proteinExistence type="inferred from homology"/>
<sequence length="304" mass="33465">MFALIRVALITTLCLFGLGRANAVTVQDEQGSFTLDTPPQRIVVLELSFADALAAIDVSPVGIADDNDPDRILAEVREHLSPWHSVGTRAQPSLEAISALKPDLIIADSSRHSGIYTALKAIAPVLLLKSRNETYEENLHSAEIIGKVLGKDNVMQARLAQHREVMKAYAAQLPQGTKVVFGTSREQQFNLYSSDAYTGSVLAALGLNVPKPINNAPMASINLEQLLAINPQWLIVTHYREESIVKRWQQDALWNLLEAQQKQQIAAVDSNAWARMRGIFAAERIGSDTVKIFKHQPVSVNSEQ</sequence>
<comment type="subcellular location">
    <subcellularLocation>
        <location evidence="1">Cell envelope</location>
    </subcellularLocation>
</comment>
<evidence type="ECO:0000259" key="7">
    <source>
        <dbReference type="PROSITE" id="PS50983"/>
    </source>
</evidence>
<dbReference type="Proteomes" id="UP000029435">
    <property type="component" value="Unassembled WGS sequence"/>
</dbReference>
<feature type="domain" description="Fe/B12 periplasmic-binding" evidence="7">
    <location>
        <begin position="41"/>
        <end position="297"/>
    </location>
</feature>
<dbReference type="Gene3D" id="3.40.50.1980">
    <property type="entry name" value="Nitrogenase molybdenum iron protein domain"/>
    <property type="match status" value="2"/>
</dbReference>
<dbReference type="InterPro" id="IPR051313">
    <property type="entry name" value="Bact_iron-sidero_bind"/>
</dbReference>
<keyword evidence="4" id="KW-0410">Iron transport</keyword>
<accession>A0A0M2F6I5</accession>
<evidence type="ECO:0000256" key="4">
    <source>
        <dbReference type="ARBA" id="ARBA00022496"/>
    </source>
</evidence>
<dbReference type="NCBIfam" id="NF008501">
    <property type="entry name" value="PRK11411.1"/>
    <property type="match status" value="1"/>
</dbReference>
<keyword evidence="3" id="KW-0813">Transport</keyword>